<feature type="region of interest" description="Disordered" evidence="1">
    <location>
        <begin position="187"/>
        <end position="209"/>
    </location>
</feature>
<dbReference type="WBParaSite" id="L893_g20447.t1">
    <property type="protein sequence ID" value="L893_g20447.t1"/>
    <property type="gene ID" value="L893_g20447"/>
</dbReference>
<organism evidence="2 3">
    <name type="scientific">Steinernema glaseri</name>
    <dbReference type="NCBI Taxonomy" id="37863"/>
    <lineage>
        <taxon>Eukaryota</taxon>
        <taxon>Metazoa</taxon>
        <taxon>Ecdysozoa</taxon>
        <taxon>Nematoda</taxon>
        <taxon>Chromadorea</taxon>
        <taxon>Rhabditida</taxon>
        <taxon>Tylenchina</taxon>
        <taxon>Panagrolaimomorpha</taxon>
        <taxon>Strongyloidoidea</taxon>
        <taxon>Steinernematidae</taxon>
        <taxon>Steinernema</taxon>
    </lineage>
</organism>
<accession>A0A1I7YW57</accession>
<dbReference type="AlphaFoldDB" id="A0A1I7YW57"/>
<name>A0A1I7YW57_9BILA</name>
<dbReference type="Proteomes" id="UP000095287">
    <property type="component" value="Unplaced"/>
</dbReference>
<proteinExistence type="predicted"/>
<sequence>MAMFSTITQLKPSTSLSLRGSHNEVLPTVALLGSSAEIAGCSVEKLFEMQCGGVEKMLNCLYYQEELPIPRRKRPRGSRPKFPHQKVARLTDYAQKGQFLIRFCDIDRGIEDKLWCVEDHILIRSWSRVHRMEKEIGKRVYHRNCSYAGWWPHEPADYILISTFACRMIDEKHVEIEYPSPETIAKEREKKEAFREQEISDHTTLNYGD</sequence>
<evidence type="ECO:0000256" key="1">
    <source>
        <dbReference type="SAM" id="MobiDB-lite"/>
    </source>
</evidence>
<feature type="compositionally biased region" description="Basic and acidic residues" evidence="1">
    <location>
        <begin position="187"/>
        <end position="201"/>
    </location>
</feature>
<evidence type="ECO:0000313" key="3">
    <source>
        <dbReference type="WBParaSite" id="L893_g20447.t1"/>
    </source>
</evidence>
<evidence type="ECO:0000313" key="2">
    <source>
        <dbReference type="Proteomes" id="UP000095287"/>
    </source>
</evidence>
<reference evidence="3" key="1">
    <citation type="submission" date="2016-11" db="UniProtKB">
        <authorList>
            <consortium name="WormBaseParasite"/>
        </authorList>
    </citation>
    <scope>IDENTIFICATION</scope>
</reference>
<protein>
    <submittedName>
        <fullName evidence="3">Uncharacterized protein</fullName>
    </submittedName>
</protein>
<keyword evidence="2" id="KW-1185">Reference proteome</keyword>